<sequence length="436" mass="48421">MAQLRDRLTALQVKRATRPGMYADGGGLNLYVQAGGAKSWVYRYMLGGRAREMGLGPTHTISLSEAREMAREARRLKYDGIDPIDHRRAARARSTLEAAADFTFKQAASAYIRANKAGWRNDKHALQWQSTLTTYADPIVGDRGVCEIDTGLVLAVLEPIWSSKPETASRVRGRVEAVLDWASARGLRTGENPARWKGHLEKLLPAKSRVHKVEHHAALPYAELGAFMTKLRAQPGAAARALEFTILTAARTGEVIGAEWSEIDLVGNVWIVPADRMKGRKEHRVPLTAPMLEILKARQAEYATVVRRVLESKGRPVPDEIDPVGPIFWGRLFGKKLSNMAMLAVLKRMKRGDLTAHGFRSTFRDWAAETTEHRSEIVEMALAHTIDNKVEAAYRRGDLLEKRRRLMDDWAIATGLAKAADTPVQAGEDRLPAPSS</sequence>
<dbReference type="GO" id="GO:0003677">
    <property type="term" value="F:DNA binding"/>
    <property type="evidence" value="ECO:0007669"/>
    <property type="project" value="UniProtKB-KW"/>
</dbReference>
<dbReference type="PANTHER" id="PTHR30629:SF2">
    <property type="entry name" value="PROPHAGE INTEGRASE INTS-RELATED"/>
    <property type="match status" value="1"/>
</dbReference>
<dbReference type="Gene3D" id="1.10.150.130">
    <property type="match status" value="1"/>
</dbReference>
<comment type="similarity">
    <text evidence="1">Belongs to the 'phage' integrase family.</text>
</comment>
<evidence type="ECO:0000259" key="5">
    <source>
        <dbReference type="PROSITE" id="PS51898"/>
    </source>
</evidence>
<dbReference type="InterPro" id="IPR011010">
    <property type="entry name" value="DNA_brk_join_enz"/>
</dbReference>
<dbReference type="Pfam" id="PF22022">
    <property type="entry name" value="Phage_int_M"/>
    <property type="match status" value="1"/>
</dbReference>
<reference evidence="6 7" key="1">
    <citation type="submission" date="2017-03" db="EMBL/GenBank/DDBJ databases">
        <title>Lifting the veil on microbial sulfur biogeochemistry in mining wastewaters.</title>
        <authorList>
            <person name="Kantor R.S."/>
            <person name="Colenbrander Nelson T."/>
            <person name="Marshall S."/>
            <person name="Bennett D."/>
            <person name="Apte S."/>
            <person name="Camacho D."/>
            <person name="Thomas B.C."/>
            <person name="Warren L.A."/>
            <person name="Banfield J.F."/>
        </authorList>
    </citation>
    <scope>NUCLEOTIDE SEQUENCE [LARGE SCALE GENOMIC DNA]</scope>
    <source>
        <strain evidence="6">32-67-7</strain>
    </source>
</reference>
<evidence type="ECO:0000256" key="2">
    <source>
        <dbReference type="ARBA" id="ARBA00022908"/>
    </source>
</evidence>
<evidence type="ECO:0000313" key="6">
    <source>
        <dbReference type="EMBL" id="OYX06373.1"/>
    </source>
</evidence>
<evidence type="ECO:0000256" key="3">
    <source>
        <dbReference type="ARBA" id="ARBA00023125"/>
    </source>
</evidence>
<evidence type="ECO:0000256" key="1">
    <source>
        <dbReference type="ARBA" id="ARBA00008857"/>
    </source>
</evidence>
<dbReference type="InterPro" id="IPR010998">
    <property type="entry name" value="Integrase_recombinase_N"/>
</dbReference>
<evidence type="ECO:0000313" key="7">
    <source>
        <dbReference type="Proteomes" id="UP000215616"/>
    </source>
</evidence>
<accession>A0A258DGK2</accession>
<keyword evidence="2" id="KW-0229">DNA integration</keyword>
<feature type="domain" description="Tyr recombinase" evidence="5">
    <location>
        <begin position="214"/>
        <end position="407"/>
    </location>
</feature>
<organism evidence="6 7">
    <name type="scientific">Caulobacter vibrioides</name>
    <name type="common">Caulobacter crescentus</name>
    <dbReference type="NCBI Taxonomy" id="155892"/>
    <lineage>
        <taxon>Bacteria</taxon>
        <taxon>Pseudomonadati</taxon>
        <taxon>Pseudomonadota</taxon>
        <taxon>Alphaproteobacteria</taxon>
        <taxon>Caulobacterales</taxon>
        <taxon>Caulobacteraceae</taxon>
        <taxon>Caulobacter</taxon>
    </lineage>
</organism>
<dbReference type="Pfam" id="PF00589">
    <property type="entry name" value="Phage_integrase"/>
    <property type="match status" value="1"/>
</dbReference>
<keyword evidence="3" id="KW-0238">DNA-binding</keyword>
<keyword evidence="4" id="KW-0233">DNA recombination</keyword>
<dbReference type="CDD" id="cd00801">
    <property type="entry name" value="INT_P4_C"/>
    <property type="match status" value="1"/>
</dbReference>
<proteinExistence type="inferred from homology"/>
<dbReference type="GO" id="GO:0015074">
    <property type="term" value="P:DNA integration"/>
    <property type="evidence" value="ECO:0007669"/>
    <property type="project" value="UniProtKB-KW"/>
</dbReference>
<dbReference type="Gene3D" id="1.10.443.10">
    <property type="entry name" value="Intergrase catalytic core"/>
    <property type="match status" value="1"/>
</dbReference>
<dbReference type="InterPro" id="IPR002104">
    <property type="entry name" value="Integrase_catalytic"/>
</dbReference>
<dbReference type="PANTHER" id="PTHR30629">
    <property type="entry name" value="PROPHAGE INTEGRASE"/>
    <property type="match status" value="1"/>
</dbReference>
<gene>
    <name evidence="6" type="ORF">B7Z12_00645</name>
</gene>
<dbReference type="Proteomes" id="UP000215616">
    <property type="component" value="Unassembled WGS sequence"/>
</dbReference>
<dbReference type="InterPro" id="IPR050808">
    <property type="entry name" value="Phage_Integrase"/>
</dbReference>
<dbReference type="InterPro" id="IPR013762">
    <property type="entry name" value="Integrase-like_cat_sf"/>
</dbReference>
<dbReference type="Pfam" id="PF13356">
    <property type="entry name" value="Arm-DNA-bind_3"/>
    <property type="match status" value="1"/>
</dbReference>
<protein>
    <submittedName>
        <fullName evidence="6">Integrase</fullName>
    </submittedName>
</protein>
<dbReference type="GO" id="GO:0006310">
    <property type="term" value="P:DNA recombination"/>
    <property type="evidence" value="ECO:0007669"/>
    <property type="project" value="UniProtKB-KW"/>
</dbReference>
<comment type="caution">
    <text evidence="6">The sequence shown here is derived from an EMBL/GenBank/DDBJ whole genome shotgun (WGS) entry which is preliminary data.</text>
</comment>
<dbReference type="InterPro" id="IPR053876">
    <property type="entry name" value="Phage_int_M"/>
</dbReference>
<dbReference type="AlphaFoldDB" id="A0A258DGK2"/>
<dbReference type="InterPro" id="IPR025166">
    <property type="entry name" value="Integrase_DNA_bind_dom"/>
</dbReference>
<name>A0A258DGK2_CAUVI</name>
<dbReference type="SUPFAM" id="SSF56349">
    <property type="entry name" value="DNA breaking-rejoining enzymes"/>
    <property type="match status" value="1"/>
</dbReference>
<evidence type="ECO:0000256" key="4">
    <source>
        <dbReference type="ARBA" id="ARBA00023172"/>
    </source>
</evidence>
<dbReference type="PROSITE" id="PS51898">
    <property type="entry name" value="TYR_RECOMBINASE"/>
    <property type="match status" value="1"/>
</dbReference>
<dbReference type="Gene3D" id="3.30.160.390">
    <property type="entry name" value="Integrase, DNA-binding domain"/>
    <property type="match status" value="1"/>
</dbReference>
<dbReference type="InterPro" id="IPR038488">
    <property type="entry name" value="Integrase_DNA-bd_sf"/>
</dbReference>
<dbReference type="EMBL" id="NCDQ01000005">
    <property type="protein sequence ID" value="OYX06373.1"/>
    <property type="molecule type" value="Genomic_DNA"/>
</dbReference>